<dbReference type="Proteomes" id="UP000617951">
    <property type="component" value="Unassembled WGS sequence"/>
</dbReference>
<keyword evidence="3" id="KW-0804">Transcription</keyword>
<dbReference type="InterPro" id="IPR000524">
    <property type="entry name" value="Tscrpt_reg_HTH_GntR"/>
</dbReference>
<dbReference type="GO" id="GO:0003677">
    <property type="term" value="F:DNA binding"/>
    <property type="evidence" value="ECO:0007669"/>
    <property type="project" value="UniProtKB-KW"/>
</dbReference>
<organism evidence="5 6">
    <name type="scientific">Guopingia tenuis</name>
    <dbReference type="NCBI Taxonomy" id="2763656"/>
    <lineage>
        <taxon>Bacteria</taxon>
        <taxon>Bacillati</taxon>
        <taxon>Bacillota</taxon>
        <taxon>Clostridia</taxon>
        <taxon>Christensenellales</taxon>
        <taxon>Christensenellaceae</taxon>
        <taxon>Guopingia</taxon>
    </lineage>
</organism>
<dbReference type="RefSeq" id="WP_249279713.1">
    <property type="nucleotide sequence ID" value="NZ_JACRSS010000001.1"/>
</dbReference>
<feature type="domain" description="HTH gntR-type" evidence="4">
    <location>
        <begin position="8"/>
        <end position="76"/>
    </location>
</feature>
<dbReference type="EMBL" id="JACRSS010000001">
    <property type="protein sequence ID" value="MBC8537882.1"/>
    <property type="molecule type" value="Genomic_DNA"/>
</dbReference>
<dbReference type="Pfam" id="PF00392">
    <property type="entry name" value="GntR"/>
    <property type="match status" value="1"/>
</dbReference>
<dbReference type="CDD" id="cd07377">
    <property type="entry name" value="WHTH_GntR"/>
    <property type="match status" value="1"/>
</dbReference>
<dbReference type="Gene3D" id="1.10.10.10">
    <property type="entry name" value="Winged helix-like DNA-binding domain superfamily/Winged helix DNA-binding domain"/>
    <property type="match status" value="1"/>
</dbReference>
<evidence type="ECO:0000256" key="3">
    <source>
        <dbReference type="ARBA" id="ARBA00023163"/>
    </source>
</evidence>
<reference evidence="5" key="1">
    <citation type="submission" date="2020-08" db="EMBL/GenBank/DDBJ databases">
        <title>Genome public.</title>
        <authorList>
            <person name="Liu C."/>
            <person name="Sun Q."/>
        </authorList>
    </citation>
    <scope>NUCLEOTIDE SEQUENCE</scope>
    <source>
        <strain evidence="5">NSJ-63</strain>
    </source>
</reference>
<dbReference type="PANTHER" id="PTHR44846:SF1">
    <property type="entry name" value="MANNOSYL-D-GLYCERATE TRANSPORT_METABOLISM SYSTEM REPRESSOR MNGR-RELATED"/>
    <property type="match status" value="1"/>
</dbReference>
<dbReference type="SMART" id="SM00345">
    <property type="entry name" value="HTH_GNTR"/>
    <property type="match status" value="1"/>
</dbReference>
<keyword evidence="6" id="KW-1185">Reference proteome</keyword>
<dbReference type="FunFam" id="1.10.10.10:FF:000079">
    <property type="entry name" value="GntR family transcriptional regulator"/>
    <property type="match status" value="1"/>
</dbReference>
<dbReference type="PROSITE" id="PS50949">
    <property type="entry name" value="HTH_GNTR"/>
    <property type="match status" value="1"/>
</dbReference>
<dbReference type="GO" id="GO:0003700">
    <property type="term" value="F:DNA-binding transcription factor activity"/>
    <property type="evidence" value="ECO:0007669"/>
    <property type="project" value="InterPro"/>
</dbReference>
<accession>A0A926DHG5</accession>
<dbReference type="PRINTS" id="PR00035">
    <property type="entry name" value="HTHGNTR"/>
</dbReference>
<dbReference type="GO" id="GO:0045892">
    <property type="term" value="P:negative regulation of DNA-templated transcription"/>
    <property type="evidence" value="ECO:0007669"/>
    <property type="project" value="TreeGrafter"/>
</dbReference>
<dbReference type="InterPro" id="IPR011663">
    <property type="entry name" value="UTRA"/>
</dbReference>
<evidence type="ECO:0000313" key="6">
    <source>
        <dbReference type="Proteomes" id="UP000617951"/>
    </source>
</evidence>
<dbReference type="Gene3D" id="3.40.1410.10">
    <property type="entry name" value="Chorismate lyase-like"/>
    <property type="match status" value="1"/>
</dbReference>
<dbReference type="InterPro" id="IPR036388">
    <property type="entry name" value="WH-like_DNA-bd_sf"/>
</dbReference>
<dbReference type="AlphaFoldDB" id="A0A926DHG5"/>
<evidence type="ECO:0000256" key="2">
    <source>
        <dbReference type="ARBA" id="ARBA00023125"/>
    </source>
</evidence>
<dbReference type="SUPFAM" id="SSF46785">
    <property type="entry name" value="Winged helix' DNA-binding domain"/>
    <property type="match status" value="1"/>
</dbReference>
<proteinExistence type="predicted"/>
<protein>
    <submittedName>
        <fullName evidence="5">GntR family transcriptional regulator</fullName>
    </submittedName>
</protein>
<dbReference type="PANTHER" id="PTHR44846">
    <property type="entry name" value="MANNOSYL-D-GLYCERATE TRANSPORT/METABOLISM SYSTEM REPRESSOR MNGR-RELATED"/>
    <property type="match status" value="1"/>
</dbReference>
<keyword evidence="2" id="KW-0238">DNA-binding</keyword>
<dbReference type="Pfam" id="PF07702">
    <property type="entry name" value="UTRA"/>
    <property type="match status" value="1"/>
</dbReference>
<comment type="caution">
    <text evidence="5">The sequence shown here is derived from an EMBL/GenBank/DDBJ whole genome shotgun (WGS) entry which is preliminary data.</text>
</comment>
<name>A0A926DHG5_9FIRM</name>
<evidence type="ECO:0000313" key="5">
    <source>
        <dbReference type="EMBL" id="MBC8537882.1"/>
    </source>
</evidence>
<evidence type="ECO:0000256" key="1">
    <source>
        <dbReference type="ARBA" id="ARBA00023015"/>
    </source>
</evidence>
<dbReference type="InterPro" id="IPR050679">
    <property type="entry name" value="Bact_HTH_transcr_reg"/>
</dbReference>
<dbReference type="InterPro" id="IPR036390">
    <property type="entry name" value="WH_DNA-bd_sf"/>
</dbReference>
<dbReference type="InterPro" id="IPR028978">
    <property type="entry name" value="Chorismate_lyase_/UTRA_dom_sf"/>
</dbReference>
<dbReference type="SUPFAM" id="SSF64288">
    <property type="entry name" value="Chorismate lyase-like"/>
    <property type="match status" value="1"/>
</dbReference>
<evidence type="ECO:0000259" key="4">
    <source>
        <dbReference type="PROSITE" id="PS50949"/>
    </source>
</evidence>
<keyword evidence="1" id="KW-0805">Transcription regulation</keyword>
<gene>
    <name evidence="5" type="ORF">H8693_02895</name>
</gene>
<sequence>MIDKNSSLPLYHQIMQELKQQIKDKKYEPNQVMPSEAELMRIYGVSRMTVRLAIDGLERQGYVTKVQGKGTFVKKRKIVQELSMITSWSESLLSQGLNTQSEILAKKEVKADEDAAEKLGVAMGTPLYYVERIKSVDHEPVGWGRIWVKKSLFPGILEQENLGDSVYDVMENIYHVEMDRAVEVVEAMAADKRAAALLGIREGEPLLQVNRVTYNTAGEAIEISRIVSRADMYAYRMELHGRKHK</sequence>
<dbReference type="SMART" id="SM00866">
    <property type="entry name" value="UTRA"/>
    <property type="match status" value="1"/>
</dbReference>